<dbReference type="Pfam" id="PF07722">
    <property type="entry name" value="Peptidase_C26"/>
    <property type="match status" value="1"/>
</dbReference>
<dbReference type="PANTHER" id="PTHR43235:SF1">
    <property type="entry name" value="GLUTAMINE AMIDOTRANSFERASE PB2B2.05-RELATED"/>
    <property type="match status" value="1"/>
</dbReference>
<dbReference type="InterPro" id="IPR011697">
    <property type="entry name" value="Peptidase_C26"/>
</dbReference>
<sequence>MLPVIGITAAFDEEEERYSLSRYYVEAVARAGGIPLIVPPLSFEMAAAVLEKIQGLLLSGGGDLDPAYFGEEPLPYTKGINPRRDIFELALARAALVRQVPVLGICRGMQVLNVAAGGTIYQDLILGTAHPLKHYQEAPRWYGTHDIEIQPGSKLHSVLGVRRLRVNSFHHQAVRQIAPGFKISALARDGVVEGIELGNHPFVVGVQFHPEGMWEREPVFLGLFTALVKAAKKR</sequence>
<proteinExistence type="predicted"/>
<reference evidence="1" key="1">
    <citation type="journal article" date="2020" name="mSystems">
        <title>Genome- and Community-Level Interaction Insights into Carbon Utilization and Element Cycling Functions of Hydrothermarchaeota in Hydrothermal Sediment.</title>
        <authorList>
            <person name="Zhou Z."/>
            <person name="Liu Y."/>
            <person name="Xu W."/>
            <person name="Pan J."/>
            <person name="Luo Z.H."/>
            <person name="Li M."/>
        </authorList>
    </citation>
    <scope>NUCLEOTIDE SEQUENCE [LARGE SCALE GENOMIC DNA]</scope>
    <source>
        <strain evidence="1">SpSt-300</strain>
    </source>
</reference>
<protein>
    <submittedName>
        <fullName evidence="1">Gamma-glutamyl-gamma-aminobutyrate hydrolase family protein</fullName>
    </submittedName>
</protein>
<dbReference type="FunFam" id="3.40.50.880:FF:000030">
    <property type="entry name" value="Gamma-glutamyl-gamma-aminobutyrate hydrolase PuuD"/>
    <property type="match status" value="1"/>
</dbReference>
<dbReference type="PROSITE" id="PS51273">
    <property type="entry name" value="GATASE_TYPE_1"/>
    <property type="match status" value="1"/>
</dbReference>
<dbReference type="CDD" id="cd01745">
    <property type="entry name" value="GATase1_2"/>
    <property type="match status" value="1"/>
</dbReference>
<name>A0A7C2E2C3_9THEO</name>
<gene>
    <name evidence="1" type="ORF">ENQ34_02665</name>
</gene>
<keyword evidence="1" id="KW-0378">Hydrolase</keyword>
<organism evidence="1">
    <name type="scientific">Ammonifex degensii</name>
    <dbReference type="NCBI Taxonomy" id="42838"/>
    <lineage>
        <taxon>Bacteria</taxon>
        <taxon>Bacillati</taxon>
        <taxon>Bacillota</taxon>
        <taxon>Clostridia</taxon>
        <taxon>Thermoanaerobacterales</taxon>
        <taxon>Thermoanaerobacteraceae</taxon>
        <taxon>Ammonifex</taxon>
    </lineage>
</organism>
<comment type="caution">
    <text evidence="1">The sequence shown here is derived from an EMBL/GenBank/DDBJ whole genome shotgun (WGS) entry which is preliminary data.</text>
</comment>
<dbReference type="InterPro" id="IPR029062">
    <property type="entry name" value="Class_I_gatase-like"/>
</dbReference>
<dbReference type="GO" id="GO:0005829">
    <property type="term" value="C:cytosol"/>
    <property type="evidence" value="ECO:0007669"/>
    <property type="project" value="TreeGrafter"/>
</dbReference>
<accession>A0A7C2E2C3</accession>
<dbReference type="SUPFAM" id="SSF52317">
    <property type="entry name" value="Class I glutamine amidotransferase-like"/>
    <property type="match status" value="1"/>
</dbReference>
<dbReference type="EMBL" id="DSMU01000173">
    <property type="protein sequence ID" value="HEL65569.1"/>
    <property type="molecule type" value="Genomic_DNA"/>
</dbReference>
<dbReference type="Gene3D" id="3.40.50.880">
    <property type="match status" value="1"/>
</dbReference>
<dbReference type="PANTHER" id="PTHR43235">
    <property type="entry name" value="GLUTAMINE AMIDOTRANSFERASE PB2B2.05-RELATED"/>
    <property type="match status" value="1"/>
</dbReference>
<dbReference type="AlphaFoldDB" id="A0A7C2E2C3"/>
<dbReference type="GO" id="GO:0033969">
    <property type="term" value="F:gamma-glutamyl-gamma-aminobutyrate hydrolase activity"/>
    <property type="evidence" value="ECO:0007669"/>
    <property type="project" value="TreeGrafter"/>
</dbReference>
<dbReference type="InterPro" id="IPR044668">
    <property type="entry name" value="PuuD-like"/>
</dbReference>
<dbReference type="GO" id="GO:0006598">
    <property type="term" value="P:polyamine catabolic process"/>
    <property type="evidence" value="ECO:0007669"/>
    <property type="project" value="TreeGrafter"/>
</dbReference>
<evidence type="ECO:0000313" key="1">
    <source>
        <dbReference type="EMBL" id="HEL65569.1"/>
    </source>
</evidence>